<dbReference type="Gene3D" id="2.60.120.200">
    <property type="match status" value="1"/>
</dbReference>
<organism evidence="2 3">
    <name type="scientific">Candidatus Iainarchaeum sp</name>
    <dbReference type="NCBI Taxonomy" id="3101447"/>
    <lineage>
        <taxon>Archaea</taxon>
        <taxon>Candidatus Iainarchaeota</taxon>
        <taxon>Candidatus Iainarchaeia</taxon>
        <taxon>Candidatus Iainarchaeales</taxon>
        <taxon>Candidatus Iainarchaeaceae</taxon>
        <taxon>Candidatus Iainarchaeum</taxon>
    </lineage>
</organism>
<sequence length="32" mass="3461">GNIDEVAIWNRALSAEEISALYNNGEGLSLIQ</sequence>
<comment type="caution">
    <text evidence="2">The sequence shown here is derived from an EMBL/GenBank/DDBJ whole genome shotgun (WGS) entry which is preliminary data.</text>
</comment>
<gene>
    <name evidence="2" type="ORF">GX950_00375</name>
</gene>
<feature type="domain" description="Pentraxin (PTX)" evidence="1">
    <location>
        <begin position="1"/>
        <end position="32"/>
    </location>
</feature>
<dbReference type="SUPFAM" id="SSF49899">
    <property type="entry name" value="Concanavalin A-like lectins/glucanases"/>
    <property type="match status" value="1"/>
</dbReference>
<dbReference type="PROSITE" id="PS51828">
    <property type="entry name" value="PTX_2"/>
    <property type="match status" value="1"/>
</dbReference>
<evidence type="ECO:0000313" key="3">
    <source>
        <dbReference type="Proteomes" id="UP000526302"/>
    </source>
</evidence>
<feature type="non-terminal residue" evidence="2">
    <location>
        <position position="1"/>
    </location>
</feature>
<protein>
    <submittedName>
        <fullName evidence="2">LamG domain-containing protein</fullName>
    </submittedName>
</protein>
<reference evidence="2 3" key="1">
    <citation type="journal article" date="2020" name="Biotechnol. Biofuels">
        <title>New insights from the biogas microbiome by comprehensive genome-resolved metagenomics of nearly 1600 species originating from multiple anaerobic digesters.</title>
        <authorList>
            <person name="Campanaro S."/>
            <person name="Treu L."/>
            <person name="Rodriguez-R L.M."/>
            <person name="Kovalovszki A."/>
            <person name="Ziels R.M."/>
            <person name="Maus I."/>
            <person name="Zhu X."/>
            <person name="Kougias P.G."/>
            <person name="Basile A."/>
            <person name="Luo G."/>
            <person name="Schluter A."/>
            <person name="Konstantinidis K.T."/>
            <person name="Angelidaki I."/>
        </authorList>
    </citation>
    <scope>NUCLEOTIDE SEQUENCE [LARGE SCALE GENOMIC DNA]</scope>
    <source>
        <strain evidence="2">AS22ysBPME_79</strain>
    </source>
</reference>
<dbReference type="AlphaFoldDB" id="A0A7K4BYC5"/>
<name>A0A7K4BYC5_9ARCH</name>
<dbReference type="EMBL" id="JAAZKV010000002">
    <property type="protein sequence ID" value="NMA44256.1"/>
    <property type="molecule type" value="Genomic_DNA"/>
</dbReference>
<accession>A0A7K4BYC5</accession>
<evidence type="ECO:0000259" key="1">
    <source>
        <dbReference type="PROSITE" id="PS51828"/>
    </source>
</evidence>
<dbReference type="InterPro" id="IPR013320">
    <property type="entry name" value="ConA-like_dom_sf"/>
</dbReference>
<dbReference type="Proteomes" id="UP000526302">
    <property type="component" value="Unassembled WGS sequence"/>
</dbReference>
<dbReference type="InterPro" id="IPR001759">
    <property type="entry name" value="PTX_dom"/>
</dbReference>
<evidence type="ECO:0000313" key="2">
    <source>
        <dbReference type="EMBL" id="NMA44256.1"/>
    </source>
</evidence>
<proteinExistence type="predicted"/>